<feature type="transmembrane region" description="Helical" evidence="2">
    <location>
        <begin position="698"/>
        <end position="719"/>
    </location>
</feature>
<evidence type="ECO:0000313" key="3">
    <source>
        <dbReference type="EMBL" id="OYO20822.1"/>
    </source>
</evidence>
<feature type="compositionally biased region" description="Basic and acidic residues" evidence="1">
    <location>
        <begin position="1086"/>
        <end position="1099"/>
    </location>
</feature>
<feature type="transmembrane region" description="Helical" evidence="2">
    <location>
        <begin position="1039"/>
        <end position="1060"/>
    </location>
</feature>
<feature type="transmembrane region" description="Helical" evidence="2">
    <location>
        <begin position="794"/>
        <end position="819"/>
    </location>
</feature>
<reference evidence="3 4" key="1">
    <citation type="submission" date="2017-07" db="EMBL/GenBank/DDBJ databases">
        <title>Draft whole genome sequences of clinical Proprionibacteriaceae strains.</title>
        <authorList>
            <person name="Bernier A.-M."/>
            <person name="Bernard K."/>
            <person name="Domingo M.-C."/>
        </authorList>
    </citation>
    <scope>NUCLEOTIDE SEQUENCE [LARGE SCALE GENOMIC DNA]</scope>
    <source>
        <strain evidence="3 4">NML 130396</strain>
    </source>
</reference>
<evidence type="ECO:0000313" key="4">
    <source>
        <dbReference type="Proteomes" id="UP000216311"/>
    </source>
</evidence>
<feature type="transmembrane region" description="Helical" evidence="2">
    <location>
        <begin position="764"/>
        <end position="787"/>
    </location>
</feature>
<evidence type="ECO:0000256" key="1">
    <source>
        <dbReference type="SAM" id="MobiDB-lite"/>
    </source>
</evidence>
<keyword evidence="2" id="KW-0812">Transmembrane</keyword>
<feature type="region of interest" description="Disordered" evidence="1">
    <location>
        <begin position="1"/>
        <end position="50"/>
    </location>
</feature>
<dbReference type="RefSeq" id="WP_094364249.1">
    <property type="nucleotide sequence ID" value="NZ_NMVQ01000023.1"/>
</dbReference>
<dbReference type="EMBL" id="NMVQ01000023">
    <property type="protein sequence ID" value="OYO20822.1"/>
    <property type="molecule type" value="Genomic_DNA"/>
</dbReference>
<feature type="transmembrane region" description="Helical" evidence="2">
    <location>
        <begin position="322"/>
        <end position="342"/>
    </location>
</feature>
<dbReference type="SUPFAM" id="SSF53448">
    <property type="entry name" value="Nucleotide-diphospho-sugar transferases"/>
    <property type="match status" value="1"/>
</dbReference>
<comment type="caution">
    <text evidence="3">The sequence shown here is derived from an EMBL/GenBank/DDBJ whole genome shotgun (WGS) entry which is preliminary data.</text>
</comment>
<organism evidence="3 4">
    <name type="scientific">Enemella dayhoffiae</name>
    <dbReference type="NCBI Taxonomy" id="2016507"/>
    <lineage>
        <taxon>Bacteria</taxon>
        <taxon>Bacillati</taxon>
        <taxon>Actinomycetota</taxon>
        <taxon>Actinomycetes</taxon>
        <taxon>Propionibacteriales</taxon>
        <taxon>Propionibacteriaceae</taxon>
        <taxon>Enemella</taxon>
    </lineage>
</organism>
<dbReference type="PANTHER" id="PTHR43685">
    <property type="entry name" value="GLYCOSYLTRANSFERASE"/>
    <property type="match status" value="1"/>
</dbReference>
<accession>A0A255GZL8</accession>
<feature type="transmembrane region" description="Helical" evidence="2">
    <location>
        <begin position="569"/>
        <end position="588"/>
    </location>
</feature>
<evidence type="ECO:0000256" key="2">
    <source>
        <dbReference type="SAM" id="Phobius"/>
    </source>
</evidence>
<feature type="transmembrane region" description="Helical" evidence="2">
    <location>
        <begin position="639"/>
        <end position="657"/>
    </location>
</feature>
<dbReference type="AlphaFoldDB" id="A0A255GZL8"/>
<dbReference type="OrthoDB" id="3734530at2"/>
<dbReference type="InterPro" id="IPR050834">
    <property type="entry name" value="Glycosyltransf_2"/>
</dbReference>
<evidence type="ECO:0008006" key="5">
    <source>
        <dbReference type="Google" id="ProtNLM"/>
    </source>
</evidence>
<feature type="transmembrane region" description="Helical" evidence="2">
    <location>
        <begin position="726"/>
        <end position="744"/>
    </location>
</feature>
<feature type="transmembrane region" description="Helical" evidence="2">
    <location>
        <begin position="512"/>
        <end position="532"/>
    </location>
</feature>
<dbReference type="Pfam" id="PF13641">
    <property type="entry name" value="Glyco_tranf_2_3"/>
    <property type="match status" value="1"/>
</dbReference>
<feature type="region of interest" description="Disordered" evidence="1">
    <location>
        <begin position="1071"/>
        <end position="1099"/>
    </location>
</feature>
<keyword evidence="2" id="KW-1133">Transmembrane helix</keyword>
<keyword evidence="4" id="KW-1185">Reference proteome</keyword>
<gene>
    <name evidence="3" type="ORF">CGZ93_11365</name>
</gene>
<feature type="transmembrane region" description="Helical" evidence="2">
    <location>
        <begin position="439"/>
        <end position="458"/>
    </location>
</feature>
<dbReference type="InterPro" id="IPR029044">
    <property type="entry name" value="Nucleotide-diphossugar_trans"/>
</dbReference>
<dbReference type="Proteomes" id="UP000216311">
    <property type="component" value="Unassembled WGS sequence"/>
</dbReference>
<name>A0A255GZL8_9ACTN</name>
<feature type="transmembrane region" description="Helical" evidence="2">
    <location>
        <begin position="478"/>
        <end position="500"/>
    </location>
</feature>
<sequence>MPDHPTDETGSTPEAPHSGSAGSSPDRPTEILPAQTRPTRTGPPQVTPDAWAWTEDEHQEPAPETSAIAVTAVLVAHNAEAWLGPALQSLRNLTRRPDRLYAVDTGSDDRTAQLLRESGLFDEVIAGRGEDGFGVAVNRALAVAEERPGEWLWLLHDDLTLAPDTLEQLLRGTLADPGADLLGPKLLQPHRGTGPARLSEVGVTISDSGRRELDLEPGEIDQGQHTARQVLAVSTCAMLVRRSVYAALGGLAPELPVFRDGVDLGWRATAAGHRVRTCPEAVVTHRQAGRNGLRRSALIGSDPTATDRQLALRTVAAHRGGGFASLRLILGSLLLSVGYLLAKAPAQARAEFAALRDFVGNGRTRALRARIAPPVSAEASATVAMLRPRRWAGLRLAAEGALGLLPRRDAPGTSIDELTGDDFASAGEENRGGFWSNPAAVTTLLLTVTALFAGRALIGPGSPASDLLLPARSSLGEAYRAYLAPIVGAPGLSAPPWLGLTALFSTVTAGRPVLLVALGFLLVVPVAALAAQPLLRRTVTDARVRIAATVLYALLAVLLAAVNRGLIAPLVLAVFLPLLAVSVRALVLRRTTGPDSWRPVWASGLLLSVLIAFLPALGLLALLGGLVAALLARREPARLLRIGVVALIPLILLAPWWPAVVNGWSRLLVGPDAGLGGQAVGPTWHLLLGLTPGPGAPALWLAAVFFGAIWLWALVGLALRTSSPAVWAALGTGLAALALAVLLSRQLATTLPQGTRVRPEVVSLLLLGFAALVYAGALGLDLVPAALAKRSLGLAHLATGLLVVVTVAAVTVGAAWWALVGAHGPIHREPGTVVAPYLRNAMNSPARTRVLAIEVQGPVQSWSLLADDQLRLGDADRGLAFGGSPTMQERTRGIVARLVSGSGDERVAQDLADLAVGQVWVSGASEELKSRINNTPGLGAASGDESVTVWSVPQTRGRWTVTGAQPIVLDARGTAAEATLPAATGPRQLVLSEPTDPRWRVTFNGNELTGRSATDRTTFDIPGNPGQLEVRLSDPLRGWLALAQLLGLLALVVLAAPSLAGSRQRRLERLGAEETASVATRVGGRRSAERTAEPEEGQR</sequence>
<dbReference type="Gene3D" id="3.90.550.10">
    <property type="entry name" value="Spore Coat Polysaccharide Biosynthesis Protein SpsA, Chain A"/>
    <property type="match status" value="1"/>
</dbReference>
<dbReference type="PANTHER" id="PTHR43685:SF3">
    <property type="entry name" value="SLR2126 PROTEIN"/>
    <property type="match status" value="1"/>
</dbReference>
<protein>
    <recommendedName>
        <fullName evidence="5">Glycosyltransferase</fullName>
    </recommendedName>
</protein>
<keyword evidence="2" id="KW-0472">Membrane</keyword>
<feature type="transmembrane region" description="Helical" evidence="2">
    <location>
        <begin position="544"/>
        <end position="562"/>
    </location>
</feature>
<feature type="transmembrane region" description="Helical" evidence="2">
    <location>
        <begin position="600"/>
        <end position="632"/>
    </location>
</feature>
<proteinExistence type="predicted"/>